<accession>A0AAI8VR26</accession>
<protein>
    <submittedName>
        <fullName evidence="1">Uu.00g145430.m01.CDS01</fullName>
    </submittedName>
</protein>
<sequence length="89" mass="9529">MPKSESAPRLGTPHVRAMLCSIPSGCFWVLHIPPEGAPLCSSKTAQKFPELPVVDVSHLQNGVVRAVFDCGERNGEVPNAIVAEELLPV</sequence>
<keyword evidence="2" id="KW-1185">Reference proteome</keyword>
<evidence type="ECO:0000313" key="2">
    <source>
        <dbReference type="Proteomes" id="UP001295740"/>
    </source>
</evidence>
<comment type="caution">
    <text evidence="1">The sequence shown here is derived from an EMBL/GenBank/DDBJ whole genome shotgun (WGS) entry which is preliminary data.</text>
</comment>
<reference evidence="1" key="1">
    <citation type="submission" date="2023-10" db="EMBL/GenBank/DDBJ databases">
        <authorList>
            <person name="Hackl T."/>
        </authorList>
    </citation>
    <scope>NUCLEOTIDE SEQUENCE</scope>
</reference>
<evidence type="ECO:0000313" key="1">
    <source>
        <dbReference type="EMBL" id="CAJ2509517.1"/>
    </source>
</evidence>
<proteinExistence type="predicted"/>
<organism evidence="1 2">
    <name type="scientific">Anthostomella pinea</name>
    <dbReference type="NCBI Taxonomy" id="933095"/>
    <lineage>
        <taxon>Eukaryota</taxon>
        <taxon>Fungi</taxon>
        <taxon>Dikarya</taxon>
        <taxon>Ascomycota</taxon>
        <taxon>Pezizomycotina</taxon>
        <taxon>Sordariomycetes</taxon>
        <taxon>Xylariomycetidae</taxon>
        <taxon>Xylariales</taxon>
        <taxon>Xylariaceae</taxon>
        <taxon>Anthostomella</taxon>
    </lineage>
</organism>
<dbReference type="AlphaFoldDB" id="A0AAI8VR26"/>
<dbReference type="EMBL" id="CAUWAG010000012">
    <property type="protein sequence ID" value="CAJ2509517.1"/>
    <property type="molecule type" value="Genomic_DNA"/>
</dbReference>
<name>A0AAI8VR26_9PEZI</name>
<gene>
    <name evidence="1" type="ORF">KHLLAP_LOCUS9985</name>
</gene>
<dbReference type="Proteomes" id="UP001295740">
    <property type="component" value="Unassembled WGS sequence"/>
</dbReference>